<keyword evidence="2" id="KW-0325">Glycoprotein</keyword>
<dbReference type="InterPro" id="IPR043504">
    <property type="entry name" value="Peptidase_S1_PA_chymotrypsin"/>
</dbReference>
<dbReference type="PROSITE" id="PS50240">
    <property type="entry name" value="TRYPSIN_DOM"/>
    <property type="match status" value="1"/>
</dbReference>
<dbReference type="SMART" id="SM00020">
    <property type="entry name" value="Tryp_SPc"/>
    <property type="match status" value="1"/>
</dbReference>
<dbReference type="CDD" id="cd00190">
    <property type="entry name" value="Tryp_SPc"/>
    <property type="match status" value="1"/>
</dbReference>
<keyword evidence="1" id="KW-1015">Disulfide bond</keyword>
<dbReference type="InterPro" id="IPR001254">
    <property type="entry name" value="Trypsin_dom"/>
</dbReference>
<dbReference type="PANTHER" id="PTHR24252:SF27">
    <property type="entry name" value="TRANSMEMBRANE PROTEASE SERINE 3-LIKE"/>
    <property type="match status" value="1"/>
</dbReference>
<evidence type="ECO:0000313" key="4">
    <source>
        <dbReference type="Ensembl" id="ENSATEP00000007652.2"/>
    </source>
</evidence>
<dbReference type="Ensembl" id="ENSATET00000007779.2">
    <property type="protein sequence ID" value="ENSATEP00000007652.2"/>
    <property type="gene ID" value="ENSATEG00000005294.2"/>
</dbReference>
<feature type="domain" description="Peptidase S1" evidence="3">
    <location>
        <begin position="1"/>
        <end position="133"/>
    </location>
</feature>
<protein>
    <recommendedName>
        <fullName evidence="3">Peptidase S1 domain-containing protein</fullName>
    </recommendedName>
</protein>
<dbReference type="OrthoDB" id="6380398at2759"/>
<dbReference type="Pfam" id="PF00089">
    <property type="entry name" value="Trypsin"/>
    <property type="match status" value="1"/>
</dbReference>
<accession>A0A3Q1HG51</accession>
<dbReference type="PANTHER" id="PTHR24252">
    <property type="entry name" value="ACROSIN-RELATED"/>
    <property type="match status" value="1"/>
</dbReference>
<dbReference type="GeneTree" id="ENSGT00940000158589"/>
<reference evidence="4" key="2">
    <citation type="submission" date="2025-08" db="UniProtKB">
        <authorList>
            <consortium name="Ensembl"/>
        </authorList>
    </citation>
    <scope>IDENTIFICATION</scope>
</reference>
<name>A0A3Q1HG51_ANATE</name>
<sequence>KHSTVLFADPSMWSVLVGLIEQPVHGAQSLHVQQIIYHPRYRPKGLDYDIAMMKLATSLVFNGFVQPICLPNHGEEFQEGTMCWISGWGATEDNATVPLISTKTCNKPEVYDGLISSWMICAGNLEGGTDSCQVQMHSFSIKIHC</sequence>
<dbReference type="GO" id="GO:0006508">
    <property type="term" value="P:proteolysis"/>
    <property type="evidence" value="ECO:0007669"/>
    <property type="project" value="InterPro"/>
</dbReference>
<evidence type="ECO:0000313" key="5">
    <source>
        <dbReference type="Proteomes" id="UP000265040"/>
    </source>
</evidence>
<dbReference type="Gene3D" id="2.40.10.10">
    <property type="entry name" value="Trypsin-like serine proteases"/>
    <property type="match status" value="2"/>
</dbReference>
<dbReference type="Proteomes" id="UP000265040">
    <property type="component" value="Chromosome 21"/>
</dbReference>
<keyword evidence="5" id="KW-1185">Reference proteome</keyword>
<reference evidence="4" key="1">
    <citation type="submission" date="2021-04" db="EMBL/GenBank/DDBJ databases">
        <authorList>
            <consortium name="Wellcome Sanger Institute Data Sharing"/>
        </authorList>
    </citation>
    <scope>NUCLEOTIDE SEQUENCE [LARGE SCALE GENOMIC DNA]</scope>
</reference>
<dbReference type="AlphaFoldDB" id="A0A3Q1HG51"/>
<proteinExistence type="predicted"/>
<evidence type="ECO:0000256" key="1">
    <source>
        <dbReference type="ARBA" id="ARBA00023157"/>
    </source>
</evidence>
<dbReference type="InParanoid" id="A0A3Q1HG51"/>
<dbReference type="InterPro" id="IPR009003">
    <property type="entry name" value="Peptidase_S1_PA"/>
</dbReference>
<reference evidence="4" key="3">
    <citation type="submission" date="2025-09" db="UniProtKB">
        <authorList>
            <consortium name="Ensembl"/>
        </authorList>
    </citation>
    <scope>IDENTIFICATION</scope>
</reference>
<evidence type="ECO:0000259" key="3">
    <source>
        <dbReference type="PROSITE" id="PS50240"/>
    </source>
</evidence>
<dbReference type="GO" id="GO:0004252">
    <property type="term" value="F:serine-type endopeptidase activity"/>
    <property type="evidence" value="ECO:0007669"/>
    <property type="project" value="InterPro"/>
</dbReference>
<dbReference type="SUPFAM" id="SSF50494">
    <property type="entry name" value="Trypsin-like serine proteases"/>
    <property type="match status" value="1"/>
</dbReference>
<evidence type="ECO:0000256" key="2">
    <source>
        <dbReference type="ARBA" id="ARBA00023180"/>
    </source>
</evidence>
<organism evidence="4 5">
    <name type="scientific">Anabas testudineus</name>
    <name type="common">Climbing perch</name>
    <name type="synonym">Anthias testudineus</name>
    <dbReference type="NCBI Taxonomy" id="64144"/>
    <lineage>
        <taxon>Eukaryota</taxon>
        <taxon>Metazoa</taxon>
        <taxon>Chordata</taxon>
        <taxon>Craniata</taxon>
        <taxon>Vertebrata</taxon>
        <taxon>Euteleostomi</taxon>
        <taxon>Actinopterygii</taxon>
        <taxon>Neopterygii</taxon>
        <taxon>Teleostei</taxon>
        <taxon>Neoteleostei</taxon>
        <taxon>Acanthomorphata</taxon>
        <taxon>Anabantaria</taxon>
        <taxon>Anabantiformes</taxon>
        <taxon>Anabantoidei</taxon>
        <taxon>Anabantidae</taxon>
        <taxon>Anabas</taxon>
    </lineage>
</organism>